<evidence type="ECO:0000256" key="3">
    <source>
        <dbReference type="ARBA" id="ARBA00022553"/>
    </source>
</evidence>
<dbReference type="InterPro" id="IPR036097">
    <property type="entry name" value="HisK_dim/P_sf"/>
</dbReference>
<evidence type="ECO:0000256" key="4">
    <source>
        <dbReference type="ARBA" id="ARBA00022679"/>
    </source>
</evidence>
<dbReference type="PANTHER" id="PTHR43304">
    <property type="entry name" value="PHYTOCHROME-LIKE PROTEIN CPH1"/>
    <property type="match status" value="1"/>
</dbReference>
<dbReference type="Gene3D" id="3.30.450.20">
    <property type="entry name" value="PAS domain"/>
    <property type="match status" value="1"/>
</dbReference>
<feature type="domain" description="PAS" evidence="7">
    <location>
        <begin position="3"/>
        <end position="73"/>
    </location>
</feature>
<dbReference type="NCBIfam" id="TIGR00229">
    <property type="entry name" value="sensory_box"/>
    <property type="match status" value="1"/>
</dbReference>
<keyword evidence="3" id="KW-0597">Phosphoprotein</keyword>
<comment type="catalytic activity">
    <reaction evidence="1">
        <text>ATP + protein L-histidine = ADP + protein N-phospho-L-histidine.</text>
        <dbReference type="EC" id="2.7.13.3"/>
    </reaction>
</comment>
<evidence type="ECO:0000256" key="1">
    <source>
        <dbReference type="ARBA" id="ARBA00000085"/>
    </source>
</evidence>
<dbReference type="CDD" id="cd00082">
    <property type="entry name" value="HisKA"/>
    <property type="match status" value="1"/>
</dbReference>
<evidence type="ECO:0000256" key="2">
    <source>
        <dbReference type="ARBA" id="ARBA00012438"/>
    </source>
</evidence>
<dbReference type="Pfam" id="PF08447">
    <property type="entry name" value="PAS_3"/>
    <property type="match status" value="1"/>
</dbReference>
<name>A0AAD0L5P0_PSEPU</name>
<dbReference type="PROSITE" id="PS50113">
    <property type="entry name" value="PAC"/>
    <property type="match status" value="1"/>
</dbReference>
<dbReference type="InterPro" id="IPR036890">
    <property type="entry name" value="HATPase_C_sf"/>
</dbReference>
<dbReference type="SUPFAM" id="SSF55785">
    <property type="entry name" value="PYP-like sensor domain (PAS domain)"/>
    <property type="match status" value="1"/>
</dbReference>
<dbReference type="InterPro" id="IPR035965">
    <property type="entry name" value="PAS-like_dom_sf"/>
</dbReference>
<dbReference type="InterPro" id="IPR003594">
    <property type="entry name" value="HATPase_dom"/>
</dbReference>
<dbReference type="SMART" id="SM00091">
    <property type="entry name" value="PAS"/>
    <property type="match status" value="1"/>
</dbReference>
<dbReference type="InterPro" id="IPR005467">
    <property type="entry name" value="His_kinase_dom"/>
</dbReference>
<dbReference type="InterPro" id="IPR000700">
    <property type="entry name" value="PAS-assoc_C"/>
</dbReference>
<dbReference type="InterPro" id="IPR013655">
    <property type="entry name" value="PAS_fold_3"/>
</dbReference>
<dbReference type="GO" id="GO:0000155">
    <property type="term" value="F:phosphorelay sensor kinase activity"/>
    <property type="evidence" value="ECO:0007669"/>
    <property type="project" value="InterPro"/>
</dbReference>
<feature type="domain" description="Histidine kinase" evidence="6">
    <location>
        <begin position="148"/>
        <end position="364"/>
    </location>
</feature>
<dbReference type="SMART" id="SM00387">
    <property type="entry name" value="HATPase_c"/>
    <property type="match status" value="1"/>
</dbReference>
<dbReference type="EC" id="2.7.13.3" evidence="2"/>
<reference evidence="9 10" key="1">
    <citation type="submission" date="2018-06" db="EMBL/GenBank/DDBJ databases">
        <title>The genome of Pseudomonas putida NX-1, a lignin degrader.</title>
        <authorList>
            <person name="Xu Z."/>
        </authorList>
    </citation>
    <scope>NUCLEOTIDE SEQUENCE [LARGE SCALE GENOMIC DNA]</scope>
    <source>
        <strain evidence="9 10">NX-1</strain>
    </source>
</reference>
<dbReference type="PANTHER" id="PTHR43304:SF1">
    <property type="entry name" value="PAC DOMAIN-CONTAINING PROTEIN"/>
    <property type="match status" value="1"/>
</dbReference>
<keyword evidence="5 9" id="KW-0418">Kinase</keyword>
<dbReference type="PRINTS" id="PR00344">
    <property type="entry name" value="BCTRLSENSOR"/>
</dbReference>
<dbReference type="FunFam" id="3.30.450.20:FF:000099">
    <property type="entry name" value="Sensory box sensor histidine kinase"/>
    <property type="match status" value="1"/>
</dbReference>
<accession>A0AAD0L5P0</accession>
<proteinExistence type="predicted"/>
<dbReference type="Pfam" id="PF02518">
    <property type="entry name" value="HATPase_c"/>
    <property type="match status" value="1"/>
</dbReference>
<dbReference type="AlphaFoldDB" id="A0AAD0L5P0"/>
<dbReference type="SUPFAM" id="SSF47384">
    <property type="entry name" value="Homodimeric domain of signal transducing histidine kinase"/>
    <property type="match status" value="1"/>
</dbReference>
<dbReference type="PROSITE" id="PS50109">
    <property type="entry name" value="HIS_KIN"/>
    <property type="match status" value="1"/>
</dbReference>
<dbReference type="Gene3D" id="3.30.565.10">
    <property type="entry name" value="Histidine kinase-like ATPase, C-terminal domain"/>
    <property type="match status" value="1"/>
</dbReference>
<dbReference type="InterPro" id="IPR052162">
    <property type="entry name" value="Sensor_kinase/Photoreceptor"/>
</dbReference>
<protein>
    <recommendedName>
        <fullName evidence="2">histidine kinase</fullName>
        <ecNumber evidence="2">2.7.13.3</ecNumber>
    </recommendedName>
</protein>
<evidence type="ECO:0000313" key="9">
    <source>
        <dbReference type="EMBL" id="AXA24762.1"/>
    </source>
</evidence>
<dbReference type="SUPFAM" id="SSF55874">
    <property type="entry name" value="ATPase domain of HSP90 chaperone/DNA topoisomerase II/histidine kinase"/>
    <property type="match status" value="1"/>
</dbReference>
<dbReference type="SMART" id="SM00086">
    <property type="entry name" value="PAC"/>
    <property type="match status" value="1"/>
</dbReference>
<evidence type="ECO:0000256" key="5">
    <source>
        <dbReference type="ARBA" id="ARBA00022777"/>
    </source>
</evidence>
<evidence type="ECO:0000259" key="7">
    <source>
        <dbReference type="PROSITE" id="PS50112"/>
    </source>
</evidence>
<evidence type="ECO:0000259" key="8">
    <source>
        <dbReference type="PROSITE" id="PS50113"/>
    </source>
</evidence>
<dbReference type="RefSeq" id="WP_112898111.1">
    <property type="nucleotide sequence ID" value="NZ_CP030750.1"/>
</dbReference>
<dbReference type="CDD" id="cd00130">
    <property type="entry name" value="PAS"/>
    <property type="match status" value="1"/>
</dbReference>
<evidence type="ECO:0000259" key="6">
    <source>
        <dbReference type="PROSITE" id="PS50109"/>
    </source>
</evidence>
<evidence type="ECO:0000313" key="10">
    <source>
        <dbReference type="Proteomes" id="UP000251617"/>
    </source>
</evidence>
<dbReference type="InterPro" id="IPR004358">
    <property type="entry name" value="Sig_transdc_His_kin-like_C"/>
</dbReference>
<keyword evidence="4" id="KW-0808">Transferase</keyword>
<dbReference type="Gene3D" id="1.10.287.130">
    <property type="match status" value="1"/>
</dbReference>
<sequence length="380" mass="41556">MPNEPDLSHLINAVPGFVWSADANGEVNFINQRWYDYTGMSQEQARGQGWTASLHPDDAGGLQQYWVALMQAGTPGEYEARLRRHDGAFRWFLIRAVPQRDDDGAVVCWYGENTDIEDRKQAEEALDKVRSEMAHLARVASLGALTASIAHEVNQPLAGIVTNASTCLRMLGATPPNVDGAMETARRTIRDGNRAADVITRLRALFARQSVMTEAVDVNEAAHEVITLLLGELRRNGVALQVQFAKGLPAVMGDRVQLQQVILNLIINAIEAMRKAAGTARQLLVTTVLDGQHGVHLAVRDNGSGFDRQAMERMFETFYTTKESGMGIGLSISRSIIERHNGELWATLNDGQGATFHCAIPLPTASSEATADRVTKEVNG</sequence>
<dbReference type="InterPro" id="IPR003661">
    <property type="entry name" value="HisK_dim/P_dom"/>
</dbReference>
<dbReference type="InterPro" id="IPR001610">
    <property type="entry name" value="PAC"/>
</dbReference>
<dbReference type="PROSITE" id="PS50112">
    <property type="entry name" value="PAS"/>
    <property type="match status" value="1"/>
</dbReference>
<dbReference type="InterPro" id="IPR000014">
    <property type="entry name" value="PAS"/>
</dbReference>
<gene>
    <name evidence="9" type="ORF">C1S65_11795</name>
</gene>
<organism evidence="9 10">
    <name type="scientific">Pseudomonas putida</name>
    <name type="common">Arthrobacter siderocapsulatus</name>
    <dbReference type="NCBI Taxonomy" id="303"/>
    <lineage>
        <taxon>Bacteria</taxon>
        <taxon>Pseudomonadati</taxon>
        <taxon>Pseudomonadota</taxon>
        <taxon>Gammaproteobacteria</taxon>
        <taxon>Pseudomonadales</taxon>
        <taxon>Pseudomonadaceae</taxon>
        <taxon>Pseudomonas</taxon>
    </lineage>
</organism>
<feature type="domain" description="PAC" evidence="8">
    <location>
        <begin position="76"/>
        <end position="128"/>
    </location>
</feature>
<dbReference type="Proteomes" id="UP000251617">
    <property type="component" value="Chromosome"/>
</dbReference>
<dbReference type="SMART" id="SM00388">
    <property type="entry name" value="HisKA"/>
    <property type="match status" value="1"/>
</dbReference>
<dbReference type="EMBL" id="CP030750">
    <property type="protein sequence ID" value="AXA24762.1"/>
    <property type="molecule type" value="Genomic_DNA"/>
</dbReference>